<evidence type="ECO:0000313" key="5">
    <source>
        <dbReference type="EMBL" id="ASJ01645.1"/>
    </source>
</evidence>
<dbReference type="Proteomes" id="UP000250134">
    <property type="component" value="Chromosome"/>
</dbReference>
<dbReference type="PANTHER" id="PTHR43637:SF1">
    <property type="entry name" value="UPF0273 PROTEIN TM_0370"/>
    <property type="match status" value="1"/>
</dbReference>
<dbReference type="PROSITE" id="PS50162">
    <property type="entry name" value="RECA_2"/>
    <property type="match status" value="1"/>
</dbReference>
<dbReference type="GO" id="GO:0140664">
    <property type="term" value="F:ATP-dependent DNA damage sensor activity"/>
    <property type="evidence" value="ECO:0007669"/>
    <property type="project" value="InterPro"/>
</dbReference>
<keyword evidence="2" id="KW-0067">ATP-binding</keyword>
<dbReference type="GO" id="GO:0005524">
    <property type="term" value="F:ATP binding"/>
    <property type="evidence" value="ECO:0007669"/>
    <property type="project" value="UniProtKB-KW"/>
</dbReference>
<dbReference type="PANTHER" id="PTHR43637">
    <property type="entry name" value="UPF0273 PROTEIN TM_0370"/>
    <property type="match status" value="1"/>
</dbReference>
<dbReference type="KEGG" id="tgg:A3K92_09205"/>
<dbReference type="SUPFAM" id="SSF52540">
    <property type="entry name" value="P-loop containing nucleoside triphosphate hydrolases"/>
    <property type="match status" value="1"/>
</dbReference>
<keyword evidence="1" id="KW-0547">Nucleotide-binding</keyword>
<dbReference type="OrthoDB" id="27015at2157"/>
<dbReference type="AlphaFoldDB" id="A0A2Z2MAU3"/>
<accession>A0A2Z2MAU3</accession>
<sequence>MDLSSQERISTGVKGLDDLIEGGLVRGKVYLVTGPPGSGKTTLGMHFLMEGAKNGETVAYASLVHNPDDVVKDMTRFDPSIRFYVGSKKLLLFDLGPVLWRESSHVPTWKSVLFRLREIAEENKVSRLVIDPVTAIEFSIGNPAEKRAELARFVRGLEDMEVTTLLIAEMTDLNRYTEEHYLVSGVIMLHYFLSGGKMVRGLQILKMRRTRHGNGIYLAEFTNKGLVVYPDKSPLIK</sequence>
<dbReference type="Gene3D" id="3.40.50.300">
    <property type="entry name" value="P-loop containing nucleotide triphosphate hydrolases"/>
    <property type="match status" value="1"/>
</dbReference>
<gene>
    <name evidence="5" type="ORF">A3K92_09205</name>
</gene>
<evidence type="ECO:0000256" key="1">
    <source>
        <dbReference type="ARBA" id="ARBA00022741"/>
    </source>
</evidence>
<dbReference type="InterPro" id="IPR027417">
    <property type="entry name" value="P-loop_NTPase"/>
</dbReference>
<evidence type="ECO:0000313" key="6">
    <source>
        <dbReference type="Proteomes" id="UP000250134"/>
    </source>
</evidence>
<evidence type="ECO:0000259" key="3">
    <source>
        <dbReference type="PROSITE" id="PS50162"/>
    </source>
</evidence>
<organism evidence="5 6">
    <name type="scientific">Thermococcus gorgonarius</name>
    <dbReference type="NCBI Taxonomy" id="71997"/>
    <lineage>
        <taxon>Archaea</taxon>
        <taxon>Methanobacteriati</taxon>
        <taxon>Methanobacteriota</taxon>
        <taxon>Thermococci</taxon>
        <taxon>Thermococcales</taxon>
        <taxon>Thermococcaceae</taxon>
        <taxon>Thermococcus</taxon>
    </lineage>
</organism>
<dbReference type="InterPro" id="IPR014774">
    <property type="entry name" value="KaiC-like_dom"/>
</dbReference>
<protein>
    <submittedName>
        <fullName evidence="5">Recombinase</fullName>
    </submittedName>
</protein>
<feature type="domain" description="KaiC" evidence="4">
    <location>
        <begin position="7"/>
        <end position="237"/>
    </location>
</feature>
<evidence type="ECO:0000256" key="2">
    <source>
        <dbReference type="ARBA" id="ARBA00022840"/>
    </source>
</evidence>
<evidence type="ECO:0000259" key="4">
    <source>
        <dbReference type="PROSITE" id="PS51146"/>
    </source>
</evidence>
<dbReference type="GO" id="GO:0003677">
    <property type="term" value="F:DNA binding"/>
    <property type="evidence" value="ECO:0007669"/>
    <property type="project" value="InterPro"/>
</dbReference>
<feature type="domain" description="RecA family profile 1" evidence="3">
    <location>
        <begin position="5"/>
        <end position="46"/>
    </location>
</feature>
<proteinExistence type="predicted"/>
<dbReference type="GO" id="GO:0006281">
    <property type="term" value="P:DNA repair"/>
    <property type="evidence" value="ECO:0007669"/>
    <property type="project" value="InterPro"/>
</dbReference>
<dbReference type="Pfam" id="PF06745">
    <property type="entry name" value="ATPase"/>
    <property type="match status" value="1"/>
</dbReference>
<keyword evidence="6" id="KW-1185">Reference proteome</keyword>
<dbReference type="InterPro" id="IPR010624">
    <property type="entry name" value="KaiC_dom"/>
</dbReference>
<dbReference type="PROSITE" id="PS51146">
    <property type="entry name" value="KAIC"/>
    <property type="match status" value="1"/>
</dbReference>
<name>A0A2Z2MAU3_THEGO</name>
<dbReference type="EMBL" id="CP014855">
    <property type="protein sequence ID" value="ASJ01645.1"/>
    <property type="molecule type" value="Genomic_DNA"/>
</dbReference>
<reference evidence="5 6" key="1">
    <citation type="submission" date="2016-03" db="EMBL/GenBank/DDBJ databases">
        <title>Complete genome sequence of Thermococcus gorgonarius.</title>
        <authorList>
            <person name="Oger P.M."/>
        </authorList>
    </citation>
    <scope>NUCLEOTIDE SEQUENCE [LARGE SCALE GENOMIC DNA]</scope>
    <source>
        <strain evidence="5 6">W-12</strain>
    </source>
</reference>
<dbReference type="InterPro" id="IPR020588">
    <property type="entry name" value="RecA_ATP-bd"/>
</dbReference>